<dbReference type="PROSITE" id="PS51257">
    <property type="entry name" value="PROKAR_LIPOPROTEIN"/>
    <property type="match status" value="1"/>
</dbReference>
<keyword evidence="1" id="KW-0472">Membrane</keyword>
<dbReference type="GO" id="GO:0019867">
    <property type="term" value="C:outer membrane"/>
    <property type="evidence" value="ECO:0007669"/>
    <property type="project" value="InterPro"/>
</dbReference>
<name>A0A7T0BTU6_9BACT</name>
<evidence type="ECO:0000313" key="3">
    <source>
        <dbReference type="Proteomes" id="UP000594688"/>
    </source>
</evidence>
<dbReference type="EMBL" id="CP048685">
    <property type="protein sequence ID" value="QPJ60917.1"/>
    <property type="molecule type" value="Genomic_DNA"/>
</dbReference>
<reference evidence="2 3" key="1">
    <citation type="submission" date="2020-02" db="EMBL/GenBank/DDBJ databases">
        <title>Genomic and physiological characterization of two novel Nitrospinaceae genera.</title>
        <authorList>
            <person name="Mueller A.J."/>
            <person name="Jung M.-Y."/>
            <person name="Strachan C.R."/>
            <person name="Herbold C.W."/>
            <person name="Kirkegaard R.H."/>
            <person name="Daims H."/>
        </authorList>
    </citation>
    <scope>NUCLEOTIDE SEQUENCE [LARGE SCALE GENOMIC DNA]</scope>
    <source>
        <strain evidence="2">EB</strain>
    </source>
</reference>
<dbReference type="Gene3D" id="3.30.160.150">
    <property type="entry name" value="Lipoprotein like domain"/>
    <property type="match status" value="1"/>
</dbReference>
<dbReference type="KEGG" id="nli:G3M70_03035"/>
<gene>
    <name evidence="2" type="ORF">G3M70_03035</name>
</gene>
<dbReference type="GO" id="GO:0043165">
    <property type="term" value="P:Gram-negative-bacterium-type cell outer membrane assembly"/>
    <property type="evidence" value="ECO:0007669"/>
    <property type="project" value="InterPro"/>
</dbReference>
<accession>A0A7T0BTU6</accession>
<keyword evidence="1" id="KW-1133">Transmembrane helix</keyword>
<organism evidence="2 3">
    <name type="scientific">Candidatus Nitronauta litoralis</name>
    <dbReference type="NCBI Taxonomy" id="2705533"/>
    <lineage>
        <taxon>Bacteria</taxon>
        <taxon>Pseudomonadati</taxon>
        <taxon>Nitrospinota/Tectimicrobiota group</taxon>
        <taxon>Nitrospinota</taxon>
        <taxon>Nitrospinia</taxon>
        <taxon>Nitrospinales</taxon>
        <taxon>Nitrospinaceae</taxon>
        <taxon>Candidatus Nitronauta</taxon>
    </lineage>
</organism>
<protein>
    <submittedName>
        <fullName evidence="2">LptE family protein</fullName>
    </submittedName>
</protein>
<dbReference type="AlphaFoldDB" id="A0A7T0BTU6"/>
<dbReference type="Pfam" id="PF04390">
    <property type="entry name" value="LptE"/>
    <property type="match status" value="1"/>
</dbReference>
<dbReference type="InterPro" id="IPR007485">
    <property type="entry name" value="LPS_assembly_LptE"/>
</dbReference>
<evidence type="ECO:0000313" key="2">
    <source>
        <dbReference type="EMBL" id="QPJ60917.1"/>
    </source>
</evidence>
<evidence type="ECO:0000256" key="1">
    <source>
        <dbReference type="SAM" id="Phobius"/>
    </source>
</evidence>
<feature type="transmembrane region" description="Helical" evidence="1">
    <location>
        <begin position="20"/>
        <end position="39"/>
    </location>
</feature>
<proteinExistence type="predicted"/>
<dbReference type="Proteomes" id="UP000594688">
    <property type="component" value="Chromosome"/>
</dbReference>
<keyword evidence="1" id="KW-0812">Transmembrane</keyword>
<sequence>MKETHLAHRNVVIPDWSFRLLKCLLLISLLIISGCGYRLSGTGSSLPPHIKTIAIPVFKNKSSEPTIHPRLTNTIRRAFLTDGRLKLVDDPKKAHLVLNGILEFYDLRAVTFDVNDRAIEYWVYLGVNVDVKDRVKGKTFQKENLRTRWDYRPTANVVNAEANRQEALDEAFRDVSIRLVSLIIDQF</sequence>